<sequence length="148" mass="16333">MADSWPVLRRGSSGPDVKTLQYLLRAAREAWRHLAADGEFGPKTEEIVRAFQDFAGIDVDGIVGPVTWGKLTDGRTIGSTVRKGDHGDFVRAAQTELVKQGYLDRNGVDGDFGPKTDTAVRRFQEAAELHVDGIVGPKTWRQLISRRT</sequence>
<name>A0A372JQW1_9ACTN</name>
<protein>
    <submittedName>
        <fullName evidence="2">Peptidoglycan-binding protein</fullName>
    </submittedName>
</protein>
<dbReference type="Pfam" id="PF01471">
    <property type="entry name" value="PG_binding_1"/>
    <property type="match status" value="2"/>
</dbReference>
<dbReference type="RefSeq" id="WP_117356864.1">
    <property type="nucleotide sequence ID" value="NZ_QURH01000153.1"/>
</dbReference>
<proteinExistence type="predicted"/>
<keyword evidence="3" id="KW-1185">Reference proteome</keyword>
<organism evidence="2 3">
    <name type="scientific">Actinomadura logoneensis</name>
    <dbReference type="NCBI Taxonomy" id="2293572"/>
    <lineage>
        <taxon>Bacteria</taxon>
        <taxon>Bacillati</taxon>
        <taxon>Actinomycetota</taxon>
        <taxon>Actinomycetes</taxon>
        <taxon>Streptosporangiales</taxon>
        <taxon>Thermomonosporaceae</taxon>
        <taxon>Actinomadura</taxon>
    </lineage>
</organism>
<evidence type="ECO:0000313" key="3">
    <source>
        <dbReference type="Proteomes" id="UP000261811"/>
    </source>
</evidence>
<evidence type="ECO:0000313" key="2">
    <source>
        <dbReference type="EMBL" id="RFU42154.1"/>
    </source>
</evidence>
<dbReference type="AlphaFoldDB" id="A0A372JQW1"/>
<evidence type="ECO:0000259" key="1">
    <source>
        <dbReference type="Pfam" id="PF01471"/>
    </source>
</evidence>
<dbReference type="Proteomes" id="UP000261811">
    <property type="component" value="Unassembled WGS sequence"/>
</dbReference>
<comment type="caution">
    <text evidence="2">The sequence shown here is derived from an EMBL/GenBank/DDBJ whole genome shotgun (WGS) entry which is preliminary data.</text>
</comment>
<gene>
    <name evidence="2" type="ORF">DZF91_08105</name>
</gene>
<dbReference type="EMBL" id="QURH01000153">
    <property type="protein sequence ID" value="RFU42154.1"/>
    <property type="molecule type" value="Genomic_DNA"/>
</dbReference>
<reference evidence="2 3" key="1">
    <citation type="submission" date="2018-08" db="EMBL/GenBank/DDBJ databases">
        <title>Actinomadura jelena sp. nov., a novel Actinomycete isolated from soil in Chad.</title>
        <authorList>
            <person name="Shi L."/>
        </authorList>
    </citation>
    <scope>NUCLEOTIDE SEQUENCE [LARGE SCALE GENOMIC DNA]</scope>
    <source>
        <strain evidence="2 3">NEAU-G17</strain>
    </source>
</reference>
<feature type="domain" description="Peptidoglycan binding-like" evidence="1">
    <location>
        <begin position="13"/>
        <end position="71"/>
    </location>
</feature>
<dbReference type="SUPFAM" id="SSF47090">
    <property type="entry name" value="PGBD-like"/>
    <property type="match status" value="2"/>
</dbReference>
<dbReference type="InterPro" id="IPR036365">
    <property type="entry name" value="PGBD-like_sf"/>
</dbReference>
<dbReference type="Gene3D" id="1.10.101.10">
    <property type="entry name" value="PGBD-like superfamily/PGBD"/>
    <property type="match status" value="2"/>
</dbReference>
<accession>A0A372JQW1</accession>
<dbReference type="InterPro" id="IPR002477">
    <property type="entry name" value="Peptidoglycan-bd-like"/>
</dbReference>
<dbReference type="OrthoDB" id="9810670at2"/>
<feature type="domain" description="Peptidoglycan binding-like" evidence="1">
    <location>
        <begin position="87"/>
        <end position="143"/>
    </location>
</feature>
<dbReference type="InterPro" id="IPR036366">
    <property type="entry name" value="PGBDSf"/>
</dbReference>